<dbReference type="EMBL" id="BNJQ01000005">
    <property type="protein sequence ID" value="GHP03608.1"/>
    <property type="molecule type" value="Genomic_DNA"/>
</dbReference>
<dbReference type="GO" id="GO:0005829">
    <property type="term" value="C:cytosol"/>
    <property type="evidence" value="ECO:0007669"/>
    <property type="project" value="TreeGrafter"/>
</dbReference>
<dbReference type="AlphaFoldDB" id="A0A830HA47"/>
<keyword evidence="4" id="KW-1185">Reference proteome</keyword>
<sequence>MASAEDDWLVAAMKEADGEVARLRAQDDNLYGELSEGIMGVVNAAEAVVRNSGIKVAAKDEKMFASAKESNNVKLHDVNSYVQVALQYQLGKLVSTSSRAVVGDGADEDVDLLGQVEDHMRNGQTFDALGIFLAFNVAIDRKKLSAMNVQKGSQGGSSEGATSPVPSPSPHDERFNAYGSSITNNRLTRITTSMFKVCFENLLLCLIKNHKPRFVETSVKDVNPTDAELAYVLALWQLAPSAKEAWRAVKFCFKKNVTQGLPPHKAGLIGYQSTEETKKRDWTQWRVNPETRKVTKGDLKRGKIPAKEEVEPEDVRTWCDYIVRLAGFHQRLLRCIPEPPPHTTITELYASTVREVTEECLSSMLTRSNALGKPMPVNPTKVAELYRTMSTIIGRITDATHSHEKITTFTLKHVGGSLPNHYVEGLSQFTAYIMSPFVKAARDICVNNVEYVKAWYAYHVEEDPSAPNPELDPHENSDNSKKAQKANMMLRMRQSAPPKAVSARDFMPLADFKSLDQSRMLPTQTPSVGKATAEALANEGVRLRDSPIDSALSVEYELIPPLSDKELEATDGGAFDYGFINRPKRVTMRVMKVIRMVDIHARTMHHLPAASAASLALACLRALEKEVLNVDGMLRGNATLGIRLKKAMLGLSSAPALQRCICALILEIQVLDGRTADGSWLRLSSEGAVQEVEALLARAAALQCRLELTRQGGLHRLVESGLNILRRGTAYSESYEWTSTKHAVDLNYPGAHIRLYRLSLNSLLMQMLGTLSSRVTSTAFTEMFQRSWRSLCAYYLSISPSVLRRKRYLSDVAFLTGTLLAYLPVYAPSEEANKLLPNLTAQTKPAGLVSFENANFPMDQDKRTYHVGTKRGEVANRILSVGDVTRAALCASFMEPPPGMSEVYSYKSKRGFVTHTGLFDGVPISVVSTGMGYPNMDFVVRECRAVTDGELAFVRVGTCGAIQAPPGKLGSVVVASKGSVLVRRNPDAYDDPTVGKYFVSKPALPDAKLSALLESEMRSALNGDESEVVSAMNASADSFYSSQGRTGDDFDDANENLLDEIILKRQPEVVSLEMETFHLLDLARNSRELSVHAASCAIVLAERRSNDFLPADRIEFMERTCCRAALSTLAKASVRDVDGKEAYGDACVWA</sequence>
<dbReference type="PANTHER" id="PTHR43691">
    <property type="entry name" value="URIDINE PHOSPHORYLASE"/>
    <property type="match status" value="1"/>
</dbReference>
<dbReference type="InterPro" id="IPR035994">
    <property type="entry name" value="Nucleoside_phosphorylase_sf"/>
</dbReference>
<comment type="caution">
    <text evidence="3">The sequence shown here is derived from an EMBL/GenBank/DDBJ whole genome shotgun (WGS) entry which is preliminary data.</text>
</comment>
<evidence type="ECO:0000256" key="1">
    <source>
        <dbReference type="SAM" id="MobiDB-lite"/>
    </source>
</evidence>
<gene>
    <name evidence="3" type="ORF">PPROV_000236300</name>
</gene>
<dbReference type="CDD" id="cd17769">
    <property type="entry name" value="NP_TgUP-like"/>
    <property type="match status" value="1"/>
</dbReference>
<dbReference type="Gene3D" id="3.40.50.1580">
    <property type="entry name" value="Nucleoside phosphorylase domain"/>
    <property type="match status" value="1"/>
</dbReference>
<dbReference type="GO" id="GO:0004850">
    <property type="term" value="F:uridine phosphorylase activity"/>
    <property type="evidence" value="ECO:0007669"/>
    <property type="project" value="TreeGrafter"/>
</dbReference>
<feature type="domain" description="Nucleoside phosphorylase" evidence="2">
    <location>
        <begin position="905"/>
        <end position="1101"/>
    </location>
</feature>
<dbReference type="Proteomes" id="UP000660262">
    <property type="component" value="Unassembled WGS sequence"/>
</dbReference>
<dbReference type="GO" id="GO:0006218">
    <property type="term" value="P:uridine catabolic process"/>
    <property type="evidence" value="ECO:0007669"/>
    <property type="project" value="TreeGrafter"/>
</dbReference>
<organism evidence="3 4">
    <name type="scientific">Pycnococcus provasolii</name>
    <dbReference type="NCBI Taxonomy" id="41880"/>
    <lineage>
        <taxon>Eukaryota</taxon>
        <taxon>Viridiplantae</taxon>
        <taxon>Chlorophyta</taxon>
        <taxon>Pseudoscourfieldiophyceae</taxon>
        <taxon>Pseudoscourfieldiales</taxon>
        <taxon>Pycnococcaceae</taxon>
        <taxon>Pycnococcus</taxon>
    </lineage>
</organism>
<protein>
    <recommendedName>
        <fullName evidence="2">Nucleoside phosphorylase domain-containing protein</fullName>
    </recommendedName>
</protein>
<evidence type="ECO:0000313" key="3">
    <source>
        <dbReference type="EMBL" id="GHP03608.1"/>
    </source>
</evidence>
<proteinExistence type="predicted"/>
<dbReference type="InterPro" id="IPR000845">
    <property type="entry name" value="Nucleoside_phosphorylase_d"/>
</dbReference>
<name>A0A830HA47_9CHLO</name>
<dbReference type="OrthoDB" id="416752at2759"/>
<evidence type="ECO:0000259" key="2">
    <source>
        <dbReference type="Pfam" id="PF01048"/>
    </source>
</evidence>
<feature type="region of interest" description="Disordered" evidence="1">
    <location>
        <begin position="149"/>
        <end position="174"/>
    </location>
</feature>
<reference evidence="3" key="1">
    <citation type="submission" date="2020-10" db="EMBL/GenBank/DDBJ databases">
        <title>Unveiling of a novel bifunctional photoreceptor, Dualchrome1, isolated from a cosmopolitan green alga.</title>
        <authorList>
            <person name="Suzuki S."/>
            <person name="Kawachi M."/>
        </authorList>
    </citation>
    <scope>NUCLEOTIDE SEQUENCE</scope>
    <source>
        <strain evidence="3">NIES 2893</strain>
    </source>
</reference>
<evidence type="ECO:0000313" key="4">
    <source>
        <dbReference type="Proteomes" id="UP000660262"/>
    </source>
</evidence>
<dbReference type="PANTHER" id="PTHR43691:SF14">
    <property type="entry name" value="URIDINE PHOSPHORYLASE"/>
    <property type="match status" value="1"/>
</dbReference>
<dbReference type="Pfam" id="PF01048">
    <property type="entry name" value="PNP_UDP_1"/>
    <property type="match status" value="1"/>
</dbReference>
<dbReference type="SUPFAM" id="SSF53167">
    <property type="entry name" value="Purine and uridine phosphorylases"/>
    <property type="match status" value="1"/>
</dbReference>
<accession>A0A830HA47</accession>